<dbReference type="PROSITE" id="PS50850">
    <property type="entry name" value="MFS"/>
    <property type="match status" value="1"/>
</dbReference>
<evidence type="ECO:0000256" key="4">
    <source>
        <dbReference type="ARBA" id="ARBA00022989"/>
    </source>
</evidence>
<feature type="transmembrane region" description="Helical" evidence="8">
    <location>
        <begin position="108"/>
        <end position="131"/>
    </location>
</feature>
<organism evidence="10 11">
    <name type="scientific">Aquatica leii</name>
    <dbReference type="NCBI Taxonomy" id="1421715"/>
    <lineage>
        <taxon>Eukaryota</taxon>
        <taxon>Metazoa</taxon>
        <taxon>Ecdysozoa</taxon>
        <taxon>Arthropoda</taxon>
        <taxon>Hexapoda</taxon>
        <taxon>Insecta</taxon>
        <taxon>Pterygota</taxon>
        <taxon>Neoptera</taxon>
        <taxon>Endopterygota</taxon>
        <taxon>Coleoptera</taxon>
        <taxon>Polyphaga</taxon>
        <taxon>Elateriformia</taxon>
        <taxon>Elateroidea</taxon>
        <taxon>Lampyridae</taxon>
        <taxon>Luciolinae</taxon>
        <taxon>Aquatica</taxon>
    </lineage>
</organism>
<evidence type="ECO:0000256" key="5">
    <source>
        <dbReference type="ARBA" id="ARBA00023136"/>
    </source>
</evidence>
<dbReference type="FunFam" id="1.20.1250.20:FF:000055">
    <property type="entry name" value="Facilitated trehalose transporter Tret1-2 homolog"/>
    <property type="match status" value="1"/>
</dbReference>
<dbReference type="InterPro" id="IPR020846">
    <property type="entry name" value="MFS_dom"/>
</dbReference>
<feature type="transmembrane region" description="Helical" evidence="8">
    <location>
        <begin position="389"/>
        <end position="410"/>
    </location>
</feature>
<feature type="transmembrane region" description="Helical" evidence="8">
    <location>
        <begin position="143"/>
        <end position="161"/>
    </location>
</feature>
<feature type="transmembrane region" description="Helical" evidence="8">
    <location>
        <begin position="84"/>
        <end position="102"/>
    </location>
</feature>
<feature type="transmembrane region" description="Helical" evidence="8">
    <location>
        <begin position="316"/>
        <end position="337"/>
    </location>
</feature>
<dbReference type="InterPro" id="IPR005829">
    <property type="entry name" value="Sugar_transporter_CS"/>
</dbReference>
<keyword evidence="2" id="KW-1003">Cell membrane</keyword>
<name>A0AAN7S877_9COLE</name>
<evidence type="ECO:0000256" key="8">
    <source>
        <dbReference type="SAM" id="Phobius"/>
    </source>
</evidence>
<reference evidence="11" key="1">
    <citation type="submission" date="2023-01" db="EMBL/GenBank/DDBJ databases">
        <title>Key to firefly adult light organ development and bioluminescence: homeobox transcription factors regulate luciferase expression and transportation to peroxisome.</title>
        <authorList>
            <person name="Fu X."/>
        </authorList>
    </citation>
    <scope>NUCLEOTIDE SEQUENCE [LARGE SCALE GENOMIC DNA]</scope>
</reference>
<feature type="transmembrane region" description="Helical" evidence="8">
    <location>
        <begin position="289"/>
        <end position="311"/>
    </location>
</feature>
<feature type="domain" description="Major facilitator superfamily (MFS) profile" evidence="9">
    <location>
        <begin position="19"/>
        <end position="444"/>
    </location>
</feature>
<evidence type="ECO:0000256" key="2">
    <source>
        <dbReference type="ARBA" id="ARBA00022475"/>
    </source>
</evidence>
<keyword evidence="5 8" id="KW-0472">Membrane</keyword>
<comment type="similarity">
    <text evidence="7">Belongs to the major facilitator superfamily. Sugar transporter (TC 2.A.1.1) family. Trehalose transporter subfamily.</text>
</comment>
<keyword evidence="6" id="KW-0325">Glycoprotein</keyword>
<evidence type="ECO:0000256" key="7">
    <source>
        <dbReference type="ARBA" id="ARBA00024348"/>
    </source>
</evidence>
<evidence type="ECO:0000313" key="11">
    <source>
        <dbReference type="Proteomes" id="UP001353858"/>
    </source>
</evidence>
<comment type="caution">
    <text evidence="10">The sequence shown here is derived from an EMBL/GenBank/DDBJ whole genome shotgun (WGS) entry which is preliminary data.</text>
</comment>
<evidence type="ECO:0000313" key="10">
    <source>
        <dbReference type="EMBL" id="KAK4877066.1"/>
    </source>
</evidence>
<dbReference type="PROSITE" id="PS00217">
    <property type="entry name" value="SUGAR_TRANSPORT_2"/>
    <property type="match status" value="1"/>
</dbReference>
<dbReference type="InterPro" id="IPR005828">
    <property type="entry name" value="MFS_sugar_transport-like"/>
</dbReference>
<evidence type="ECO:0000256" key="3">
    <source>
        <dbReference type="ARBA" id="ARBA00022692"/>
    </source>
</evidence>
<feature type="transmembrane region" description="Helical" evidence="8">
    <location>
        <begin position="167"/>
        <end position="189"/>
    </location>
</feature>
<dbReference type="PANTHER" id="PTHR48021:SF1">
    <property type="entry name" value="GH07001P-RELATED"/>
    <property type="match status" value="1"/>
</dbReference>
<dbReference type="GO" id="GO:0022857">
    <property type="term" value="F:transmembrane transporter activity"/>
    <property type="evidence" value="ECO:0007669"/>
    <property type="project" value="InterPro"/>
</dbReference>
<evidence type="ECO:0000256" key="1">
    <source>
        <dbReference type="ARBA" id="ARBA00004651"/>
    </source>
</evidence>
<keyword evidence="11" id="KW-1185">Reference proteome</keyword>
<accession>A0AAN7S877</accession>
<feature type="transmembrane region" description="Helical" evidence="8">
    <location>
        <begin position="54"/>
        <end position="72"/>
    </location>
</feature>
<dbReference type="EMBL" id="JARPUR010000004">
    <property type="protein sequence ID" value="KAK4877066.1"/>
    <property type="molecule type" value="Genomic_DNA"/>
</dbReference>
<sequence length="463" mass="51136">MCVDVELSRLHQYVAALTVSIAVLSVGTVVGWTGNIIDVLLAGQYNNIPISPKFLSWLISLSTLASMIFSIPSGIMCDTFGRKTTLLFLTIPVIVGWLLILFANSIDIILIGRFITGIGTGSLYVLVPLYASEIAETEIRGKLASFFQLFLTFGTCLSYILGYVVHIKVFIIICATMPIIFFIAFIFQVESPIYKVKQKEYDEAKAILRHLRGKSYDVDAAISEIINSLQAKKHNTSIKELLHKRSTRIAVIVSLSLTFFQQASGSIVVIFYTIEIFASSGSTLNPKEATIVIGVLRVLASFTSSIVMDLFPRKKLLVTSSFFSAVGLMILGIYYSLKDRNLASEETLSTFGFMPVLGLSIYTVMISFGISSMPLIIASELFPPEIKGVGVSLMGSFSWFLLFLITRFYIDLKSAVGGDVTFYTFSGVCIMSMLFAIFVVPETKNKSLEQIQCELNKQSKTIE</sequence>
<feature type="transmembrane region" description="Helical" evidence="8">
    <location>
        <begin position="12"/>
        <end position="34"/>
    </location>
</feature>
<feature type="transmembrane region" description="Helical" evidence="8">
    <location>
        <begin position="422"/>
        <end position="440"/>
    </location>
</feature>
<dbReference type="AlphaFoldDB" id="A0AAN7S877"/>
<dbReference type="GO" id="GO:0005886">
    <property type="term" value="C:plasma membrane"/>
    <property type="evidence" value="ECO:0007669"/>
    <property type="project" value="UniProtKB-SubCell"/>
</dbReference>
<proteinExistence type="inferred from homology"/>
<gene>
    <name evidence="10" type="ORF">RN001_009572</name>
</gene>
<dbReference type="InterPro" id="IPR050549">
    <property type="entry name" value="MFS_Trehalose_Transporter"/>
</dbReference>
<protein>
    <recommendedName>
        <fullName evidence="9">Major facilitator superfamily (MFS) profile domain-containing protein</fullName>
    </recommendedName>
</protein>
<keyword evidence="3 8" id="KW-0812">Transmembrane</keyword>
<dbReference type="Proteomes" id="UP001353858">
    <property type="component" value="Unassembled WGS sequence"/>
</dbReference>
<evidence type="ECO:0000259" key="9">
    <source>
        <dbReference type="PROSITE" id="PS50850"/>
    </source>
</evidence>
<evidence type="ECO:0000256" key="6">
    <source>
        <dbReference type="ARBA" id="ARBA00023180"/>
    </source>
</evidence>
<dbReference type="Gene3D" id="1.20.1250.20">
    <property type="entry name" value="MFS general substrate transporter like domains"/>
    <property type="match status" value="1"/>
</dbReference>
<dbReference type="PRINTS" id="PR00171">
    <property type="entry name" value="SUGRTRNSPORT"/>
</dbReference>
<dbReference type="InterPro" id="IPR003663">
    <property type="entry name" value="Sugar/inositol_transpt"/>
</dbReference>
<dbReference type="SUPFAM" id="SSF103473">
    <property type="entry name" value="MFS general substrate transporter"/>
    <property type="match status" value="1"/>
</dbReference>
<dbReference type="PANTHER" id="PTHR48021">
    <property type="match status" value="1"/>
</dbReference>
<comment type="subcellular location">
    <subcellularLocation>
        <location evidence="1">Cell membrane</location>
        <topology evidence="1">Multi-pass membrane protein</topology>
    </subcellularLocation>
</comment>
<feature type="transmembrane region" description="Helical" evidence="8">
    <location>
        <begin position="357"/>
        <end position="377"/>
    </location>
</feature>
<keyword evidence="4 8" id="KW-1133">Transmembrane helix</keyword>
<feature type="transmembrane region" description="Helical" evidence="8">
    <location>
        <begin position="249"/>
        <end position="274"/>
    </location>
</feature>
<dbReference type="InterPro" id="IPR036259">
    <property type="entry name" value="MFS_trans_sf"/>
</dbReference>
<dbReference type="Pfam" id="PF00083">
    <property type="entry name" value="Sugar_tr"/>
    <property type="match status" value="1"/>
</dbReference>